<reference evidence="3" key="1">
    <citation type="journal article" date="2020" name="Stud. Mycol.">
        <title>101 Dothideomycetes genomes: a test case for predicting lifestyles and emergence of pathogens.</title>
        <authorList>
            <person name="Haridas S."/>
            <person name="Albert R."/>
            <person name="Binder M."/>
            <person name="Bloem J."/>
            <person name="Labutti K."/>
            <person name="Salamov A."/>
            <person name="Andreopoulos B."/>
            <person name="Baker S."/>
            <person name="Barry K."/>
            <person name="Bills G."/>
            <person name="Bluhm B."/>
            <person name="Cannon C."/>
            <person name="Castanera R."/>
            <person name="Culley D."/>
            <person name="Daum C."/>
            <person name="Ezra D."/>
            <person name="Gonzalez J."/>
            <person name="Henrissat B."/>
            <person name="Kuo A."/>
            <person name="Liang C."/>
            <person name="Lipzen A."/>
            <person name="Lutzoni F."/>
            <person name="Magnuson J."/>
            <person name="Mondo S."/>
            <person name="Nolan M."/>
            <person name="Ohm R."/>
            <person name="Pangilinan J."/>
            <person name="Park H.-J."/>
            <person name="Ramirez L."/>
            <person name="Alfaro M."/>
            <person name="Sun H."/>
            <person name="Tritt A."/>
            <person name="Yoshinaga Y."/>
            <person name="Zwiers L.-H."/>
            <person name="Turgeon B."/>
            <person name="Goodwin S."/>
            <person name="Spatafora J."/>
            <person name="Crous P."/>
            <person name="Grigoriev I."/>
        </authorList>
    </citation>
    <scope>NUCLEOTIDE SEQUENCE</scope>
    <source>
        <strain evidence="3">CBS 262.69</strain>
    </source>
</reference>
<keyword evidence="4" id="KW-1185">Reference proteome</keyword>
<protein>
    <recommendedName>
        <fullName evidence="2">NAD(P)-binding domain-containing protein</fullName>
    </recommendedName>
</protein>
<gene>
    <name evidence="3" type="ORF">EJ06DRAFT_548086</name>
</gene>
<proteinExistence type="inferred from homology"/>
<dbReference type="InterPro" id="IPR036291">
    <property type="entry name" value="NAD(P)-bd_dom_sf"/>
</dbReference>
<evidence type="ECO:0000313" key="4">
    <source>
        <dbReference type="Proteomes" id="UP000799640"/>
    </source>
</evidence>
<dbReference type="PANTHER" id="PTHR43355:SF2">
    <property type="entry name" value="FLAVIN REDUCTASE (NADPH)"/>
    <property type="match status" value="1"/>
</dbReference>
<dbReference type="PANTHER" id="PTHR43355">
    <property type="entry name" value="FLAVIN REDUCTASE (NADPH)"/>
    <property type="match status" value="1"/>
</dbReference>
<dbReference type="Proteomes" id="UP000799640">
    <property type="component" value="Unassembled WGS sequence"/>
</dbReference>
<accession>A0A6G1I1A9</accession>
<comment type="similarity">
    <text evidence="1">Belongs to the avfA family.</text>
</comment>
<dbReference type="SUPFAM" id="SSF51735">
    <property type="entry name" value="NAD(P)-binding Rossmann-fold domains"/>
    <property type="match status" value="1"/>
</dbReference>
<evidence type="ECO:0000313" key="3">
    <source>
        <dbReference type="EMBL" id="KAF2401857.1"/>
    </source>
</evidence>
<evidence type="ECO:0000259" key="2">
    <source>
        <dbReference type="Pfam" id="PF13460"/>
    </source>
</evidence>
<dbReference type="OrthoDB" id="63935at2759"/>
<organism evidence="3 4">
    <name type="scientific">Trichodelitschia bisporula</name>
    <dbReference type="NCBI Taxonomy" id="703511"/>
    <lineage>
        <taxon>Eukaryota</taxon>
        <taxon>Fungi</taxon>
        <taxon>Dikarya</taxon>
        <taxon>Ascomycota</taxon>
        <taxon>Pezizomycotina</taxon>
        <taxon>Dothideomycetes</taxon>
        <taxon>Dothideomycetes incertae sedis</taxon>
        <taxon>Phaeotrichales</taxon>
        <taxon>Phaeotrichaceae</taxon>
        <taxon>Trichodelitschia</taxon>
    </lineage>
</organism>
<feature type="domain" description="NAD(P)-binding" evidence="2">
    <location>
        <begin position="14"/>
        <end position="250"/>
    </location>
</feature>
<dbReference type="Pfam" id="PF13460">
    <property type="entry name" value="NAD_binding_10"/>
    <property type="match status" value="1"/>
</dbReference>
<dbReference type="EMBL" id="ML996692">
    <property type="protein sequence ID" value="KAF2401857.1"/>
    <property type="molecule type" value="Genomic_DNA"/>
</dbReference>
<sequence>MTSTSTPTQIAVFGATGGCAGTATAHALKAGYKVTALARTPSKLRAFLETQHTVPAATLDSNLTIVEGAIQDAPAVLATLTPAPSTILFGIGAIPKLAANRHLLKLDDPHICSNGIEAVLAALRTQQAADPSTPRPFIAVISTTGLSARRDVPLLLYPLYHVFLAEPHVDKRAMEAAVARASVAPDSLVRGFVVLRPTLLTDGRGVGTAKVRAGWERHPDAPGAAEGEDPTPPAMGYAISRADVGAWIWEEVLRDQGQKWAGNHRAEMGDLLDIPNGEARIANSITHFSHLELPLQLSKQSYRGIEAVVSLTNAQKPLIWRNVETKD</sequence>
<dbReference type="InterPro" id="IPR051606">
    <property type="entry name" value="Polyketide_Oxido-like"/>
</dbReference>
<evidence type="ECO:0000256" key="1">
    <source>
        <dbReference type="ARBA" id="ARBA00038376"/>
    </source>
</evidence>
<name>A0A6G1I1A9_9PEZI</name>
<dbReference type="InterPro" id="IPR016040">
    <property type="entry name" value="NAD(P)-bd_dom"/>
</dbReference>
<dbReference type="GO" id="GO:0004074">
    <property type="term" value="F:biliverdin reductase [NAD(P)H] activity"/>
    <property type="evidence" value="ECO:0007669"/>
    <property type="project" value="TreeGrafter"/>
</dbReference>
<dbReference type="GO" id="GO:0042602">
    <property type="term" value="F:riboflavin reductase (NADPH) activity"/>
    <property type="evidence" value="ECO:0007669"/>
    <property type="project" value="TreeGrafter"/>
</dbReference>
<dbReference type="Gene3D" id="3.40.50.720">
    <property type="entry name" value="NAD(P)-binding Rossmann-like Domain"/>
    <property type="match status" value="1"/>
</dbReference>
<dbReference type="AlphaFoldDB" id="A0A6G1I1A9"/>